<dbReference type="HOGENOM" id="CLU_2743457_0_0_1"/>
<keyword evidence="1" id="KW-1133">Transmembrane helix</keyword>
<evidence type="ECO:0000256" key="1">
    <source>
        <dbReference type="SAM" id="Phobius"/>
    </source>
</evidence>
<protein>
    <submittedName>
        <fullName evidence="2">Expressed protein</fullName>
    </submittedName>
</protein>
<keyword evidence="1" id="KW-0812">Transmembrane</keyword>
<organism evidence="3">
    <name type="scientific">Arabidopsis lyrata subsp. lyrata</name>
    <name type="common">Lyre-leaved rock-cress</name>
    <dbReference type="NCBI Taxonomy" id="81972"/>
    <lineage>
        <taxon>Eukaryota</taxon>
        <taxon>Viridiplantae</taxon>
        <taxon>Streptophyta</taxon>
        <taxon>Embryophyta</taxon>
        <taxon>Tracheophyta</taxon>
        <taxon>Spermatophyta</taxon>
        <taxon>Magnoliopsida</taxon>
        <taxon>eudicotyledons</taxon>
        <taxon>Gunneridae</taxon>
        <taxon>Pentapetalae</taxon>
        <taxon>rosids</taxon>
        <taxon>malvids</taxon>
        <taxon>Brassicales</taxon>
        <taxon>Brassicaceae</taxon>
        <taxon>Camelineae</taxon>
        <taxon>Arabidopsis</taxon>
    </lineage>
</organism>
<dbReference type="Gramene" id="scaffold_200763.1">
    <property type="protein sequence ID" value="scaffold_200763.1"/>
    <property type="gene ID" value="scaffold_200763.1"/>
</dbReference>
<evidence type="ECO:0000313" key="3">
    <source>
        <dbReference type="Proteomes" id="UP000008694"/>
    </source>
</evidence>
<accession>D7KY95</accession>
<feature type="transmembrane region" description="Helical" evidence="1">
    <location>
        <begin position="13"/>
        <end position="42"/>
    </location>
</feature>
<dbReference type="Proteomes" id="UP000008694">
    <property type="component" value="Unassembled WGS sequence"/>
</dbReference>
<keyword evidence="1" id="KW-0472">Membrane</keyword>
<gene>
    <name evidence="2" type="ORF">ARALYDRAFT_893689</name>
</gene>
<dbReference type="AlphaFoldDB" id="D7KY95"/>
<keyword evidence="3" id="KW-1185">Reference proteome</keyword>
<sequence>MASFVFSPDFVRFLITVTFVPLIVFSLRLFGSVLVVAFVAILRSKVSLFRLVLEHAVCENHLRNLRLQLKI</sequence>
<reference evidence="3" key="1">
    <citation type="journal article" date="2011" name="Nat. Genet.">
        <title>The Arabidopsis lyrata genome sequence and the basis of rapid genome size change.</title>
        <authorList>
            <person name="Hu T.T."/>
            <person name="Pattyn P."/>
            <person name="Bakker E.G."/>
            <person name="Cao J."/>
            <person name="Cheng J.-F."/>
            <person name="Clark R.M."/>
            <person name="Fahlgren N."/>
            <person name="Fawcett J.A."/>
            <person name="Grimwood J."/>
            <person name="Gundlach H."/>
            <person name="Haberer G."/>
            <person name="Hollister J.D."/>
            <person name="Ossowski S."/>
            <person name="Ottilar R.P."/>
            <person name="Salamov A.A."/>
            <person name="Schneeberger K."/>
            <person name="Spannagl M."/>
            <person name="Wang X."/>
            <person name="Yang L."/>
            <person name="Nasrallah M.E."/>
            <person name="Bergelson J."/>
            <person name="Carrington J.C."/>
            <person name="Gaut B.S."/>
            <person name="Schmutz J."/>
            <person name="Mayer K.F.X."/>
            <person name="Van de Peer Y."/>
            <person name="Grigoriev I.V."/>
            <person name="Nordborg M."/>
            <person name="Weigel D."/>
            <person name="Guo Y.-L."/>
        </authorList>
    </citation>
    <scope>NUCLEOTIDE SEQUENCE [LARGE SCALE GENOMIC DNA]</scope>
    <source>
        <strain evidence="3">cv. MN47</strain>
    </source>
</reference>
<proteinExistence type="predicted"/>
<dbReference type="EMBL" id="GL348714">
    <property type="protein sequence ID" value="EFH62966.1"/>
    <property type="molecule type" value="Genomic_DNA"/>
</dbReference>
<name>D7KY95_ARALL</name>
<evidence type="ECO:0000313" key="2">
    <source>
        <dbReference type="EMBL" id="EFH62966.1"/>
    </source>
</evidence>